<dbReference type="PROSITE" id="PS50113">
    <property type="entry name" value="PAC"/>
    <property type="match status" value="1"/>
</dbReference>
<dbReference type="PROSITE" id="PS50112">
    <property type="entry name" value="PAS"/>
    <property type="match status" value="1"/>
</dbReference>
<proteinExistence type="predicted"/>
<evidence type="ECO:0000259" key="1">
    <source>
        <dbReference type="PROSITE" id="PS50112"/>
    </source>
</evidence>
<organism evidence="5 6">
    <name type="scientific">Pseudomonas vancouverensis</name>
    <dbReference type="NCBI Taxonomy" id="95300"/>
    <lineage>
        <taxon>Bacteria</taxon>
        <taxon>Pseudomonadati</taxon>
        <taxon>Pseudomonadota</taxon>
        <taxon>Gammaproteobacteria</taxon>
        <taxon>Pseudomonadales</taxon>
        <taxon>Pseudomonadaceae</taxon>
        <taxon>Pseudomonas</taxon>
    </lineage>
</organism>
<dbReference type="SMART" id="SM00267">
    <property type="entry name" value="GGDEF"/>
    <property type="match status" value="1"/>
</dbReference>
<dbReference type="PANTHER" id="PTHR44757">
    <property type="entry name" value="DIGUANYLATE CYCLASE DGCP"/>
    <property type="match status" value="1"/>
</dbReference>
<dbReference type="CDD" id="cd01949">
    <property type="entry name" value="GGDEF"/>
    <property type="match status" value="1"/>
</dbReference>
<dbReference type="SMART" id="SM00086">
    <property type="entry name" value="PAC"/>
    <property type="match status" value="1"/>
</dbReference>
<dbReference type="RefSeq" id="WP_093217586.1">
    <property type="nucleotide sequence ID" value="NZ_LT629803.1"/>
</dbReference>
<dbReference type="NCBIfam" id="TIGR00254">
    <property type="entry name" value="GGDEF"/>
    <property type="match status" value="1"/>
</dbReference>
<dbReference type="Pfam" id="PF00563">
    <property type="entry name" value="EAL"/>
    <property type="match status" value="1"/>
</dbReference>
<feature type="domain" description="PAS" evidence="1">
    <location>
        <begin position="1"/>
        <end position="58"/>
    </location>
</feature>
<dbReference type="PROSITE" id="PS50883">
    <property type="entry name" value="EAL"/>
    <property type="match status" value="1"/>
</dbReference>
<dbReference type="Pfam" id="PF00990">
    <property type="entry name" value="GGDEF"/>
    <property type="match status" value="1"/>
</dbReference>
<dbReference type="AlphaFoldDB" id="A0A1H2MP39"/>
<dbReference type="SUPFAM" id="SSF141868">
    <property type="entry name" value="EAL domain-like"/>
    <property type="match status" value="1"/>
</dbReference>
<evidence type="ECO:0000313" key="5">
    <source>
        <dbReference type="EMBL" id="TDB59287.1"/>
    </source>
</evidence>
<gene>
    <name evidence="5" type="ORF">EIY72_19785</name>
</gene>
<dbReference type="Gene3D" id="3.20.20.450">
    <property type="entry name" value="EAL domain"/>
    <property type="match status" value="1"/>
</dbReference>
<dbReference type="NCBIfam" id="TIGR00229">
    <property type="entry name" value="sensory_box"/>
    <property type="match status" value="1"/>
</dbReference>
<sequence length="564" mass="62903">MDEKYRRAVDAAAIFSETDLSGRITHVNDQFCAVSGYSREELLGQNHRILNSGVHSADFFAAMWRTIALGSVWKGEICNRAKDGSLYWVESTMVPILDSTTGRVERYLSIRFDVSEKRQLLHSLQWRVGHDVLTSLPNRAFLSDLLDQALAVSRQENIPLAVCMLDLDGFKAVNDGYGHASGDLLLVEVAKRLRNIVRSEDVVARLAGDEFVLVLRYVRDPSELRAALNRVLGAVSAPYLLNGKQISVYASIGVTLFPHDDENAETLLRHADQAMYVAKQSGRKRFHLFDVSRDREVKATHQTVERVRQALIDGELCLHYQPKVHMRRGDVSGFQAVLRWQHPQRGLVAGKDFLPLVEETDLIIDIGEWVLDQVLSQLAQWQQGGRVWPVSINIAARHFQRDDFVDRLKALLARHPQVAPQWLDLEIVEAVAIENIAHVSACLTACQALGVRFSLGDFGTGYSSLSYLKHLRTQTIKIDKSFVRDILHDHDDLALTRAVIGLARAFGRQVIAEGLESVEHGVLLLELGCEVALGGFIAGPMAPVEVPGWVQGFVAPPQWQALPA</sequence>
<dbReference type="InterPro" id="IPR000700">
    <property type="entry name" value="PAS-assoc_C"/>
</dbReference>
<dbReference type="SUPFAM" id="SSF55073">
    <property type="entry name" value="Nucleotide cyclase"/>
    <property type="match status" value="1"/>
</dbReference>
<feature type="domain" description="GGDEF" evidence="4">
    <location>
        <begin position="158"/>
        <end position="291"/>
    </location>
</feature>
<protein>
    <submittedName>
        <fullName evidence="5">EAL domain-containing protein</fullName>
    </submittedName>
</protein>
<dbReference type="Proteomes" id="UP000295254">
    <property type="component" value="Unassembled WGS sequence"/>
</dbReference>
<dbReference type="EMBL" id="RRZK01000028">
    <property type="protein sequence ID" value="TDB59287.1"/>
    <property type="molecule type" value="Genomic_DNA"/>
</dbReference>
<name>A0A1H2MP39_PSEVA</name>
<dbReference type="InterPro" id="IPR001610">
    <property type="entry name" value="PAC"/>
</dbReference>
<dbReference type="InterPro" id="IPR000160">
    <property type="entry name" value="GGDEF_dom"/>
</dbReference>
<dbReference type="InterPro" id="IPR000014">
    <property type="entry name" value="PAS"/>
</dbReference>
<evidence type="ECO:0000259" key="2">
    <source>
        <dbReference type="PROSITE" id="PS50113"/>
    </source>
</evidence>
<dbReference type="STRING" id="95300.SAMN05216558_1043"/>
<dbReference type="InterPro" id="IPR035965">
    <property type="entry name" value="PAS-like_dom_sf"/>
</dbReference>
<dbReference type="PROSITE" id="PS50887">
    <property type="entry name" value="GGDEF"/>
    <property type="match status" value="1"/>
</dbReference>
<evidence type="ECO:0000259" key="4">
    <source>
        <dbReference type="PROSITE" id="PS50887"/>
    </source>
</evidence>
<reference evidence="6" key="1">
    <citation type="journal article" date="2019" name="bioRxiv">
        <title>Bacterially produced spermidine induces plant systemic susceptibility to pathogens.</title>
        <authorList>
            <person name="Melnyk R.A."/>
            <person name="Beskrovnaya P.A."/>
            <person name="Liu Z."/>
            <person name="Song Y."/>
            <person name="Haney C.H."/>
        </authorList>
    </citation>
    <scope>NUCLEOTIDE SEQUENCE [LARGE SCALE GENOMIC DNA]</scope>
    <source>
        <strain evidence="6">Dha-51</strain>
    </source>
</reference>
<dbReference type="InterPro" id="IPR001633">
    <property type="entry name" value="EAL_dom"/>
</dbReference>
<evidence type="ECO:0000259" key="3">
    <source>
        <dbReference type="PROSITE" id="PS50883"/>
    </source>
</evidence>
<dbReference type="OrthoDB" id="9804951at2"/>
<dbReference type="Gene3D" id="3.30.450.20">
    <property type="entry name" value="PAS domain"/>
    <property type="match status" value="1"/>
</dbReference>
<keyword evidence="6" id="KW-1185">Reference proteome</keyword>
<dbReference type="Gene3D" id="3.30.70.270">
    <property type="match status" value="1"/>
</dbReference>
<dbReference type="CDD" id="cd01948">
    <property type="entry name" value="EAL"/>
    <property type="match status" value="1"/>
</dbReference>
<dbReference type="InterPro" id="IPR043128">
    <property type="entry name" value="Rev_trsase/Diguanyl_cyclase"/>
</dbReference>
<accession>A0A1H2MP39</accession>
<dbReference type="SMART" id="SM00052">
    <property type="entry name" value="EAL"/>
    <property type="match status" value="1"/>
</dbReference>
<dbReference type="PANTHER" id="PTHR44757:SF2">
    <property type="entry name" value="BIOFILM ARCHITECTURE MAINTENANCE PROTEIN MBAA"/>
    <property type="match status" value="1"/>
</dbReference>
<dbReference type="InterPro" id="IPR029787">
    <property type="entry name" value="Nucleotide_cyclase"/>
</dbReference>
<dbReference type="SUPFAM" id="SSF55785">
    <property type="entry name" value="PYP-like sensor domain (PAS domain)"/>
    <property type="match status" value="1"/>
</dbReference>
<feature type="domain" description="PAC" evidence="2">
    <location>
        <begin position="73"/>
        <end position="126"/>
    </location>
</feature>
<comment type="caution">
    <text evidence="5">The sequence shown here is derived from an EMBL/GenBank/DDBJ whole genome shotgun (WGS) entry which is preliminary data.</text>
</comment>
<dbReference type="SMART" id="SM00091">
    <property type="entry name" value="PAS"/>
    <property type="match status" value="1"/>
</dbReference>
<dbReference type="InterPro" id="IPR035919">
    <property type="entry name" value="EAL_sf"/>
</dbReference>
<dbReference type="InterPro" id="IPR052155">
    <property type="entry name" value="Biofilm_reg_signaling"/>
</dbReference>
<evidence type="ECO:0000313" key="6">
    <source>
        <dbReference type="Proteomes" id="UP000295254"/>
    </source>
</evidence>
<feature type="domain" description="EAL" evidence="3">
    <location>
        <begin position="300"/>
        <end position="554"/>
    </location>
</feature>
<dbReference type="CDD" id="cd00130">
    <property type="entry name" value="PAS"/>
    <property type="match status" value="1"/>
</dbReference>
<dbReference type="Pfam" id="PF13426">
    <property type="entry name" value="PAS_9"/>
    <property type="match status" value="1"/>
</dbReference>